<name>A0ABN3UAG8_9ACTN</name>
<keyword evidence="3" id="KW-0560">Oxidoreductase</keyword>
<dbReference type="InterPro" id="IPR050765">
    <property type="entry name" value="Riboflavin_Biosynth_HTPR"/>
</dbReference>
<dbReference type="EMBL" id="BAAATZ010000012">
    <property type="protein sequence ID" value="GAA2727935.1"/>
    <property type="molecule type" value="Genomic_DNA"/>
</dbReference>
<dbReference type="PANTHER" id="PTHR38011:SF7">
    <property type="entry name" value="2,5-DIAMINO-6-RIBOSYLAMINO-4(3H)-PYRIMIDINONE 5'-PHOSPHATE REDUCTASE"/>
    <property type="match status" value="1"/>
</dbReference>
<dbReference type="Gene3D" id="3.40.430.10">
    <property type="entry name" value="Dihydrofolate Reductase, subunit A"/>
    <property type="match status" value="1"/>
</dbReference>
<dbReference type="InterPro" id="IPR002734">
    <property type="entry name" value="RibDG_C"/>
</dbReference>
<organism evidence="5 6">
    <name type="scientific">Actinocorallia aurantiaca</name>
    <dbReference type="NCBI Taxonomy" id="46204"/>
    <lineage>
        <taxon>Bacteria</taxon>
        <taxon>Bacillati</taxon>
        <taxon>Actinomycetota</taxon>
        <taxon>Actinomycetes</taxon>
        <taxon>Streptosporangiales</taxon>
        <taxon>Thermomonosporaceae</taxon>
        <taxon>Actinocorallia</taxon>
    </lineage>
</organism>
<evidence type="ECO:0000256" key="2">
    <source>
        <dbReference type="ARBA" id="ARBA00022857"/>
    </source>
</evidence>
<protein>
    <recommendedName>
        <fullName evidence="4">Bacterial bifunctional deaminase-reductase C-terminal domain-containing protein</fullName>
    </recommendedName>
</protein>
<dbReference type="Pfam" id="PF01872">
    <property type="entry name" value="RibD_C"/>
    <property type="match status" value="1"/>
</dbReference>
<keyword evidence="2" id="KW-0521">NADP</keyword>
<dbReference type="SUPFAM" id="SSF53597">
    <property type="entry name" value="Dihydrofolate reductase-like"/>
    <property type="match status" value="1"/>
</dbReference>
<proteinExistence type="predicted"/>
<dbReference type="PANTHER" id="PTHR38011">
    <property type="entry name" value="DIHYDROFOLATE REDUCTASE FAMILY PROTEIN (AFU_ORTHOLOGUE AFUA_8G06820)"/>
    <property type="match status" value="1"/>
</dbReference>
<evidence type="ECO:0000256" key="3">
    <source>
        <dbReference type="ARBA" id="ARBA00023002"/>
    </source>
</evidence>
<dbReference type="Proteomes" id="UP001501842">
    <property type="component" value="Unassembled WGS sequence"/>
</dbReference>
<keyword evidence="6" id="KW-1185">Reference proteome</keyword>
<evidence type="ECO:0000313" key="6">
    <source>
        <dbReference type="Proteomes" id="UP001501842"/>
    </source>
</evidence>
<comment type="caution">
    <text evidence="5">The sequence shown here is derived from an EMBL/GenBank/DDBJ whole genome shotgun (WGS) entry which is preliminary data.</text>
</comment>
<dbReference type="RefSeq" id="WP_344451482.1">
    <property type="nucleotide sequence ID" value="NZ_BAAATZ010000012.1"/>
</dbReference>
<evidence type="ECO:0000313" key="5">
    <source>
        <dbReference type="EMBL" id="GAA2727935.1"/>
    </source>
</evidence>
<evidence type="ECO:0000256" key="1">
    <source>
        <dbReference type="ARBA" id="ARBA00005104"/>
    </source>
</evidence>
<accession>A0ABN3UAG8</accession>
<feature type="domain" description="Bacterial bifunctional deaminase-reductase C-terminal" evidence="4">
    <location>
        <begin position="23"/>
        <end position="215"/>
    </location>
</feature>
<reference evidence="5 6" key="1">
    <citation type="journal article" date="2019" name="Int. J. Syst. Evol. Microbiol.">
        <title>The Global Catalogue of Microorganisms (GCM) 10K type strain sequencing project: providing services to taxonomists for standard genome sequencing and annotation.</title>
        <authorList>
            <consortium name="The Broad Institute Genomics Platform"/>
            <consortium name="The Broad Institute Genome Sequencing Center for Infectious Disease"/>
            <person name="Wu L."/>
            <person name="Ma J."/>
        </authorList>
    </citation>
    <scope>NUCLEOTIDE SEQUENCE [LARGE SCALE GENOMIC DNA]</scope>
    <source>
        <strain evidence="5 6">JCM 8201</strain>
    </source>
</reference>
<comment type="pathway">
    <text evidence="1">Cofactor biosynthesis; riboflavin biosynthesis.</text>
</comment>
<dbReference type="InterPro" id="IPR024072">
    <property type="entry name" value="DHFR-like_dom_sf"/>
</dbReference>
<gene>
    <name evidence="5" type="ORF">GCM10010439_35020</name>
</gene>
<evidence type="ECO:0000259" key="4">
    <source>
        <dbReference type="Pfam" id="PF01872"/>
    </source>
</evidence>
<sequence length="231" mass="25164">MRRLLPEPAAEIDPYEEYRVAGPWLRVGMVASLDGSVTDEEHWSDGLGGKADQRVFRTLRALADGIMVGAGTVRTGRLGPVRLPAELAARRGRPPAPLIVVSRSLDLDFSAPLFTESEPILVTSDSARPPAHVRVVSAGEGDIDLPLALRRLQGEHGLGHLLCEGGPALATSLLEADLVDELCVNIAPTLIGSRHHTRMVCDLERRELSLDSVYADEDVLFLRYLTNRPRP</sequence>